<keyword evidence="1" id="KW-0732">Signal</keyword>
<dbReference type="EMBL" id="AWUE01023700">
    <property type="protein sequence ID" value="OMO52980.1"/>
    <property type="molecule type" value="Genomic_DNA"/>
</dbReference>
<protein>
    <submittedName>
        <fullName evidence="2">Uncharacterized protein</fullName>
    </submittedName>
</protein>
<evidence type="ECO:0000313" key="3">
    <source>
        <dbReference type="Proteomes" id="UP000187203"/>
    </source>
</evidence>
<name>A0A1R3G4M2_9ROSI</name>
<dbReference type="Proteomes" id="UP000187203">
    <property type="component" value="Unassembled WGS sequence"/>
</dbReference>
<feature type="signal peptide" evidence="1">
    <location>
        <begin position="1"/>
        <end position="17"/>
    </location>
</feature>
<gene>
    <name evidence="2" type="ORF">COLO4_36890</name>
</gene>
<proteinExistence type="predicted"/>
<sequence>MALLVCYVAAFMAAAAACWNLYSAMSSCSAMEWNACFFLAVSWCQTQSCGCLAFY</sequence>
<evidence type="ECO:0000313" key="2">
    <source>
        <dbReference type="EMBL" id="OMO52980.1"/>
    </source>
</evidence>
<reference evidence="3" key="1">
    <citation type="submission" date="2013-09" db="EMBL/GenBank/DDBJ databases">
        <title>Corchorus olitorius genome sequencing.</title>
        <authorList>
            <person name="Alam M."/>
            <person name="Haque M.S."/>
            <person name="Islam M.S."/>
            <person name="Emdad E.M."/>
            <person name="Islam M.M."/>
            <person name="Ahmed B."/>
            <person name="Halim A."/>
            <person name="Hossen Q.M.M."/>
            <person name="Hossain M.Z."/>
            <person name="Ahmed R."/>
            <person name="Khan M.M."/>
            <person name="Islam R."/>
            <person name="Rashid M.M."/>
            <person name="Khan S.A."/>
            <person name="Rahman M.S."/>
            <person name="Alam M."/>
            <person name="Yahiya A.S."/>
            <person name="Khan M.S."/>
            <person name="Azam M.S."/>
            <person name="Haque T."/>
            <person name="Lashkar M.Z.H."/>
            <person name="Akhand A.I."/>
            <person name="Morshed G."/>
            <person name="Roy S."/>
            <person name="Uddin K.S."/>
            <person name="Rabeya T."/>
            <person name="Hossain A.S."/>
            <person name="Chowdhury A."/>
            <person name="Snigdha A.R."/>
            <person name="Mortoza M.S."/>
            <person name="Matin S.A."/>
            <person name="Hoque S.M.E."/>
            <person name="Islam M.K."/>
            <person name="Roy D.K."/>
            <person name="Haider R."/>
            <person name="Moosa M.M."/>
            <person name="Elias S.M."/>
            <person name="Hasan A.M."/>
            <person name="Jahan S."/>
            <person name="Shafiuddin M."/>
            <person name="Mahmood N."/>
            <person name="Shommy N.S."/>
        </authorList>
    </citation>
    <scope>NUCLEOTIDE SEQUENCE [LARGE SCALE GENOMIC DNA]</scope>
    <source>
        <strain evidence="3">cv. O-4</strain>
    </source>
</reference>
<comment type="caution">
    <text evidence="2">The sequence shown here is derived from an EMBL/GenBank/DDBJ whole genome shotgun (WGS) entry which is preliminary data.</text>
</comment>
<evidence type="ECO:0000256" key="1">
    <source>
        <dbReference type="SAM" id="SignalP"/>
    </source>
</evidence>
<feature type="chain" id="PRO_5012187378" evidence="1">
    <location>
        <begin position="18"/>
        <end position="55"/>
    </location>
</feature>
<accession>A0A1R3G4M2</accession>
<keyword evidence="3" id="KW-1185">Reference proteome</keyword>
<organism evidence="2 3">
    <name type="scientific">Corchorus olitorius</name>
    <dbReference type="NCBI Taxonomy" id="93759"/>
    <lineage>
        <taxon>Eukaryota</taxon>
        <taxon>Viridiplantae</taxon>
        <taxon>Streptophyta</taxon>
        <taxon>Embryophyta</taxon>
        <taxon>Tracheophyta</taxon>
        <taxon>Spermatophyta</taxon>
        <taxon>Magnoliopsida</taxon>
        <taxon>eudicotyledons</taxon>
        <taxon>Gunneridae</taxon>
        <taxon>Pentapetalae</taxon>
        <taxon>rosids</taxon>
        <taxon>malvids</taxon>
        <taxon>Malvales</taxon>
        <taxon>Malvaceae</taxon>
        <taxon>Grewioideae</taxon>
        <taxon>Apeibeae</taxon>
        <taxon>Corchorus</taxon>
    </lineage>
</organism>
<dbReference type="AlphaFoldDB" id="A0A1R3G4M2"/>